<name>A0AAU1LJZ3_9ACTN</name>
<dbReference type="InterPro" id="IPR011010">
    <property type="entry name" value="DNA_brk_join_enz"/>
</dbReference>
<reference evidence="3" key="1">
    <citation type="submission" date="2022-10" db="EMBL/GenBank/DDBJ databases">
        <title>The complete genomes of actinobacterial strains from the NBC collection.</title>
        <authorList>
            <person name="Joergensen T.S."/>
            <person name="Alvarez Arevalo M."/>
            <person name="Sterndorff E.B."/>
            <person name="Faurdal D."/>
            <person name="Vuksanovic O."/>
            <person name="Mourched A.-S."/>
            <person name="Charusanti P."/>
            <person name="Shaw S."/>
            <person name="Blin K."/>
            <person name="Weber T."/>
        </authorList>
    </citation>
    <scope>NUCLEOTIDE SEQUENCE</scope>
    <source>
        <strain evidence="3">NBC_00148</strain>
    </source>
</reference>
<dbReference type="SUPFAM" id="SSF56349">
    <property type="entry name" value="DNA breaking-rejoining enzymes"/>
    <property type="match status" value="1"/>
</dbReference>
<dbReference type="EMBL" id="CP108169">
    <property type="protein sequence ID" value="WTQ78357.1"/>
    <property type="molecule type" value="Genomic_DNA"/>
</dbReference>
<proteinExistence type="predicted"/>
<dbReference type="AlphaFoldDB" id="A0AAU1LJZ3"/>
<protein>
    <submittedName>
        <fullName evidence="3">Site-specific integrase</fullName>
    </submittedName>
</protein>
<dbReference type="GO" id="GO:0015074">
    <property type="term" value="P:DNA integration"/>
    <property type="evidence" value="ECO:0007669"/>
    <property type="project" value="InterPro"/>
</dbReference>
<keyword evidence="1" id="KW-0233">DNA recombination</keyword>
<sequence>MSTATAPVTALGAPTRATKKLWETWLRAHIDPAWRPGEWDSARWLFTGDLDNPRTSSSRCRTRRCDMIVRAQETFCTYCSDQRRKSGLPREEFAATFTPARSRSLPLTVVGPCTLTRDGVRCVRPQVSGGLCAAHHGSWKYHKSRGTLERWLRSRATPFTENPDCMVTHCSGWAMNSSGLCNYHWRTWRAECRSSTDPVPAAQWAPHQPLYLLAHQFHLAPLPELLRWEALYAVQQMDQWVRALEPHWIRGVISHLTTADTLLDAANAARLTKPHQSAVRTLENLQSAARAGYSEFSGIALIDQDVIDLRVLGLRHSASGKRRHLPGRVDLRAIRQPWLRQALRHWVTTARPTTEDFKRTFHATTIASTALAQRADAGEDPVALTFADATLAVDAFRAARRRDGTPYSSSFRRSLLGMFFQLIAYGRRCGTLDDLAGTFSRVPVEHVISVEEPNEDFIGKAIPESVIRQLDAHLDTLGTGNTYGCRDIAPDARQLLYRTMYIVLRDTGRRPLEIVSLARDCLETHNGQPTLIWDNHKRKRHRRRLPITTSTADAIRTWQARRDQLHLPAKGDRYLFPSLTPLSDAPHISSTYLSDALRLWADALPPLHAEGTDSKGQRLLFDRSLIYPYAFRHSYAQRHADAGTPVDVLRELMDHKSIAMTQRYYTVSLKRKSEAVAKLSAHVLDQHGHLSPSSSTAYEMRSVAVPYGGCTEPSNVKAGGQACPIRFQCAGCGFYRPDPSYLPAIEHHINELRADRETALAMGAAEFVTTALTAQITAYQRVIDRMTTHLASLPASERAQIEEASTVLRKARAGDNHTLLPLTPARPKDPR</sequence>
<dbReference type="PROSITE" id="PS51898">
    <property type="entry name" value="TYR_RECOMBINASE"/>
    <property type="match status" value="1"/>
</dbReference>
<evidence type="ECO:0000256" key="1">
    <source>
        <dbReference type="ARBA" id="ARBA00023172"/>
    </source>
</evidence>
<dbReference type="EMBL" id="CP108169">
    <property type="protein sequence ID" value="WTQ71552.1"/>
    <property type="molecule type" value="Genomic_DNA"/>
</dbReference>
<dbReference type="GO" id="GO:0006310">
    <property type="term" value="P:DNA recombination"/>
    <property type="evidence" value="ECO:0007669"/>
    <property type="project" value="UniProtKB-KW"/>
</dbReference>
<evidence type="ECO:0000259" key="2">
    <source>
        <dbReference type="PROSITE" id="PS51898"/>
    </source>
</evidence>
<evidence type="ECO:0000313" key="4">
    <source>
        <dbReference type="EMBL" id="WTQ78357.1"/>
    </source>
</evidence>
<evidence type="ECO:0000313" key="3">
    <source>
        <dbReference type="EMBL" id="WTQ71552.1"/>
    </source>
</evidence>
<gene>
    <name evidence="3" type="ORF">OG222_00015</name>
    <name evidence="4" type="ORF">OG222_36810</name>
</gene>
<dbReference type="PANTHER" id="PTHR30349:SF84">
    <property type="entry name" value="PHAGE-RELATED INTEGRASE"/>
    <property type="match status" value="1"/>
</dbReference>
<organism evidence="3">
    <name type="scientific">Streptomyces sp. NBC_00148</name>
    <dbReference type="NCBI Taxonomy" id="2903626"/>
    <lineage>
        <taxon>Bacteria</taxon>
        <taxon>Bacillati</taxon>
        <taxon>Actinomycetota</taxon>
        <taxon>Actinomycetes</taxon>
        <taxon>Kitasatosporales</taxon>
        <taxon>Streptomycetaceae</taxon>
        <taxon>Streptomyces</taxon>
    </lineage>
</organism>
<dbReference type="InterPro" id="IPR013762">
    <property type="entry name" value="Integrase-like_cat_sf"/>
</dbReference>
<dbReference type="InterPro" id="IPR050090">
    <property type="entry name" value="Tyrosine_recombinase_XerCD"/>
</dbReference>
<accession>A0AAU1LJZ3</accession>
<dbReference type="CDD" id="cd00397">
    <property type="entry name" value="DNA_BRE_C"/>
    <property type="match status" value="1"/>
</dbReference>
<dbReference type="PANTHER" id="PTHR30349">
    <property type="entry name" value="PHAGE INTEGRASE-RELATED"/>
    <property type="match status" value="1"/>
</dbReference>
<dbReference type="Pfam" id="PF00589">
    <property type="entry name" value="Phage_integrase"/>
    <property type="match status" value="1"/>
</dbReference>
<dbReference type="GO" id="GO:0003677">
    <property type="term" value="F:DNA binding"/>
    <property type="evidence" value="ECO:0007669"/>
    <property type="project" value="InterPro"/>
</dbReference>
<dbReference type="Gene3D" id="1.10.443.10">
    <property type="entry name" value="Intergrase catalytic core"/>
    <property type="match status" value="1"/>
</dbReference>
<dbReference type="InterPro" id="IPR002104">
    <property type="entry name" value="Integrase_catalytic"/>
</dbReference>
<feature type="domain" description="Tyr recombinase" evidence="2">
    <location>
        <begin position="457"/>
        <end position="678"/>
    </location>
</feature>